<dbReference type="RefSeq" id="XP_002911028.1">
    <property type="nucleotide sequence ID" value="XM_002910982.1"/>
</dbReference>
<keyword evidence="3" id="KW-1185">Reference proteome</keyword>
<feature type="region of interest" description="Disordered" evidence="1">
    <location>
        <begin position="160"/>
        <end position="263"/>
    </location>
</feature>
<evidence type="ECO:0000313" key="3">
    <source>
        <dbReference type="Proteomes" id="UP000001861"/>
    </source>
</evidence>
<gene>
    <name evidence="2" type="ORF">CC1G_15571</name>
</gene>
<feature type="region of interest" description="Disordered" evidence="1">
    <location>
        <begin position="293"/>
        <end position="401"/>
    </location>
</feature>
<dbReference type="VEuPathDB" id="FungiDB:CC1G_15571"/>
<feature type="compositionally biased region" description="Basic residues" evidence="1">
    <location>
        <begin position="1"/>
        <end position="11"/>
    </location>
</feature>
<accession>D6RNB2</accession>
<protein>
    <submittedName>
        <fullName evidence="2">Uncharacterized protein</fullName>
    </submittedName>
</protein>
<reference evidence="2 3" key="1">
    <citation type="journal article" date="2010" name="Proc. Natl. Acad. Sci. U.S.A.">
        <title>Insights into evolution of multicellular fungi from the assembled chromosomes of the mushroom Coprinopsis cinerea (Coprinus cinereus).</title>
        <authorList>
            <person name="Stajich J.E."/>
            <person name="Wilke S.K."/>
            <person name="Ahren D."/>
            <person name="Au C.H."/>
            <person name="Birren B.W."/>
            <person name="Borodovsky M."/>
            <person name="Burns C."/>
            <person name="Canback B."/>
            <person name="Casselton L.A."/>
            <person name="Cheng C.K."/>
            <person name="Deng J."/>
            <person name="Dietrich F.S."/>
            <person name="Fargo D.C."/>
            <person name="Farman M.L."/>
            <person name="Gathman A.C."/>
            <person name="Goldberg J."/>
            <person name="Guigo R."/>
            <person name="Hoegger P.J."/>
            <person name="Hooker J.B."/>
            <person name="Huggins A."/>
            <person name="James T.Y."/>
            <person name="Kamada T."/>
            <person name="Kilaru S."/>
            <person name="Kodira C."/>
            <person name="Kues U."/>
            <person name="Kupfer D."/>
            <person name="Kwan H.S."/>
            <person name="Lomsadze A."/>
            <person name="Li W."/>
            <person name="Lilly W.W."/>
            <person name="Ma L.J."/>
            <person name="Mackey A.J."/>
            <person name="Manning G."/>
            <person name="Martin F."/>
            <person name="Muraguchi H."/>
            <person name="Natvig D.O."/>
            <person name="Palmerini H."/>
            <person name="Ramesh M.A."/>
            <person name="Rehmeyer C.J."/>
            <person name="Roe B.A."/>
            <person name="Shenoy N."/>
            <person name="Stanke M."/>
            <person name="Ter-Hovhannisyan V."/>
            <person name="Tunlid A."/>
            <person name="Velagapudi R."/>
            <person name="Vision T.J."/>
            <person name="Zeng Q."/>
            <person name="Zolan M.E."/>
            <person name="Pukkila P.J."/>
        </authorList>
    </citation>
    <scope>NUCLEOTIDE SEQUENCE [LARGE SCALE GENOMIC DNA]</scope>
    <source>
        <strain evidence="3">Okayama-7 / 130 / ATCC MYA-4618 / FGSC 9003</strain>
    </source>
</reference>
<dbReference type="Proteomes" id="UP000001861">
    <property type="component" value="Unassembled WGS sequence"/>
</dbReference>
<comment type="caution">
    <text evidence="2">The sequence shown here is derived from an EMBL/GenBank/DDBJ whole genome shotgun (WGS) entry which is preliminary data.</text>
</comment>
<evidence type="ECO:0000313" key="2">
    <source>
        <dbReference type="EMBL" id="EFI27534.1"/>
    </source>
</evidence>
<feature type="compositionally biased region" description="Basic and acidic residues" evidence="1">
    <location>
        <begin position="382"/>
        <end position="401"/>
    </location>
</feature>
<feature type="compositionally biased region" description="Basic and acidic residues" evidence="1">
    <location>
        <begin position="160"/>
        <end position="169"/>
    </location>
</feature>
<sequence length="424" mass="47125">MDPPRIARHGCHGAPAWGPRPLPFSSPLRPQAQWQQVDFHDDSHIEDIEDDKAFFSSPARPVPMFEPGFPRHNPANANASRRQSRGINRHRFEPRNPVAPTRSTYQPHNHRMSDGLAIQGGPPMFPKQEIDPPYLDTRFENGPCVMQRPTVQIARTEVEKRIPKSEENGSFHSANPKPTRPVPAKRDPSTSPPHRLNQAEQKKSRAPNAALNARPLVLTTAPPPQKKRARQPARDAYGFGKPDQDEEWSTLPSSKKARLSRVADTRADFRTTGFFQIPGLIPLLPSVDVVKSGKSADSSQRVITFLPPPQKKKGAPAGPAKVDVKPRNSYPSPHPERGDAESRSMPSSPSPKDLAPTTEEPVLRRDANGYLASPPTSDLPDGEVHEASDYDQTHEDNKMNAHVEPSAMASRYMRARNTLKWVGF</sequence>
<name>D6RNB2_COPC7</name>
<dbReference type="HOGENOM" id="CLU_647257_0_0_1"/>
<dbReference type="GeneID" id="9380123"/>
<dbReference type="KEGG" id="cci:CC1G_15571"/>
<proteinExistence type="predicted"/>
<dbReference type="InParanoid" id="D6RNB2"/>
<dbReference type="AlphaFoldDB" id="D6RNB2"/>
<organism evidence="2 3">
    <name type="scientific">Coprinopsis cinerea (strain Okayama-7 / 130 / ATCC MYA-4618 / FGSC 9003)</name>
    <name type="common">Inky cap fungus</name>
    <name type="synonym">Hormographiella aspergillata</name>
    <dbReference type="NCBI Taxonomy" id="240176"/>
    <lineage>
        <taxon>Eukaryota</taxon>
        <taxon>Fungi</taxon>
        <taxon>Dikarya</taxon>
        <taxon>Basidiomycota</taxon>
        <taxon>Agaricomycotina</taxon>
        <taxon>Agaricomycetes</taxon>
        <taxon>Agaricomycetidae</taxon>
        <taxon>Agaricales</taxon>
        <taxon>Agaricineae</taxon>
        <taxon>Psathyrellaceae</taxon>
        <taxon>Coprinopsis</taxon>
    </lineage>
</organism>
<evidence type="ECO:0000256" key="1">
    <source>
        <dbReference type="SAM" id="MobiDB-lite"/>
    </source>
</evidence>
<feature type="region of interest" description="Disordered" evidence="1">
    <location>
        <begin position="1"/>
        <end position="31"/>
    </location>
</feature>
<dbReference type="EMBL" id="AACS02000006">
    <property type="protein sequence ID" value="EFI27534.1"/>
    <property type="molecule type" value="Genomic_DNA"/>
</dbReference>
<dbReference type="OrthoDB" id="3271131at2759"/>